<feature type="region of interest" description="Disordered" evidence="2">
    <location>
        <begin position="111"/>
        <end position="157"/>
    </location>
</feature>
<feature type="region of interest" description="Disordered" evidence="2">
    <location>
        <begin position="195"/>
        <end position="230"/>
    </location>
</feature>
<comment type="caution">
    <text evidence="3">The sequence shown here is derived from an EMBL/GenBank/DDBJ whole genome shotgun (WGS) entry which is preliminary data.</text>
</comment>
<gene>
    <name evidence="3" type="ORF">AB2B41_11485</name>
</gene>
<keyword evidence="1" id="KW-0175">Coiled coil</keyword>
<feature type="compositionally biased region" description="Acidic residues" evidence="2">
    <location>
        <begin position="112"/>
        <end position="122"/>
    </location>
</feature>
<protein>
    <submittedName>
        <fullName evidence="3">Uncharacterized protein</fullName>
    </submittedName>
</protein>
<evidence type="ECO:0000256" key="2">
    <source>
        <dbReference type="SAM" id="MobiDB-lite"/>
    </source>
</evidence>
<dbReference type="Proteomes" id="UP001556098">
    <property type="component" value="Unassembled WGS sequence"/>
</dbReference>
<dbReference type="RefSeq" id="WP_367877935.1">
    <property type="nucleotide sequence ID" value="NZ_JBFNXX010000007.1"/>
</dbReference>
<evidence type="ECO:0000313" key="4">
    <source>
        <dbReference type="Proteomes" id="UP001556098"/>
    </source>
</evidence>
<keyword evidence="4" id="KW-1185">Reference proteome</keyword>
<organism evidence="3 4">
    <name type="scientific">Sulfitobacter sediminis</name>
    <dbReference type="NCBI Taxonomy" id="3234186"/>
    <lineage>
        <taxon>Bacteria</taxon>
        <taxon>Pseudomonadati</taxon>
        <taxon>Pseudomonadota</taxon>
        <taxon>Alphaproteobacteria</taxon>
        <taxon>Rhodobacterales</taxon>
        <taxon>Roseobacteraceae</taxon>
        <taxon>Sulfitobacter</taxon>
    </lineage>
</organism>
<accession>A0ABV3RMM4</accession>
<feature type="compositionally biased region" description="Low complexity" evidence="2">
    <location>
        <begin position="324"/>
        <end position="361"/>
    </location>
</feature>
<dbReference type="EMBL" id="JBFNXX010000007">
    <property type="protein sequence ID" value="MEW9920232.1"/>
    <property type="molecule type" value="Genomic_DNA"/>
</dbReference>
<feature type="compositionally biased region" description="Low complexity" evidence="2">
    <location>
        <begin position="123"/>
        <end position="152"/>
    </location>
</feature>
<feature type="region of interest" description="Disordered" evidence="2">
    <location>
        <begin position="295"/>
        <end position="368"/>
    </location>
</feature>
<feature type="coiled-coil region" evidence="1">
    <location>
        <begin position="1164"/>
        <end position="1206"/>
    </location>
</feature>
<name>A0ABV3RMM4_9RHOB</name>
<evidence type="ECO:0000313" key="3">
    <source>
        <dbReference type="EMBL" id="MEW9920232.1"/>
    </source>
</evidence>
<reference evidence="3 4" key="1">
    <citation type="submission" date="2024-07" db="EMBL/GenBank/DDBJ databases">
        <title>Marimonas sp.nov., isolated from tidal-flat sediment.</title>
        <authorList>
            <person name="Jayan J.N."/>
            <person name="Lee S.S."/>
        </authorList>
    </citation>
    <scope>NUCLEOTIDE SEQUENCE [LARGE SCALE GENOMIC DNA]</scope>
    <source>
        <strain evidence="3 4">MJW-29</strain>
    </source>
</reference>
<sequence>MDKKKIDELKADVGLARKRELNFGLCLGKTPETTLLMCHKSKAAEALGRIVKKEGETNKFTCGTMAVDGRDLTLKLVSDMPAGLQRKARDMFKAAGLPMNIIIVLPDGATATDDEDADEADEAATQPASQAQEPAAQPAAAAEASSADAADPNQDEWTQEQLRIGTLVAAFVKEGGKYAKAIEALWQQTLKTGEENPTEGLKKAAEAETKLSAAREKQKAEDSSADAAKWTEASGKIARHVEEAITKGTALSKKIEAVWALAQQKAQGANPDFATALKTLPMLVKLIRENANAAPAAKAQPQAQPAAEASAGDEAPQREEVLEEALAGDPEPAAPAAAPPAADAAPGDGTATPAPGVGAAEADADVGDPDDALVADLALSDPPPAVSADLSGDDAAKLKRVEAELTEIDKLVTAYMAILSGSGEVTPAAWTTESGRIKTAMTEMKDGTKPVETAKLDQLLKDVAKLVNEINTKTTLKKDYAKALELFEVELMTLEHHKQATEPEIAPKVTDIKTKRDAAKTKALAQDFKGAIAGLKPLPALCGEVEKLADGCAHYKAVLASRVAREAHSSALAAINVASIDAMAGQITTLLNDAATDAAADKYDDAVKKLDKIPPIYIEMLALRSKKRSYDTRLGDLNALFTSIDGLTADDRALMEPELAAFRKVFADNKVEKTGDYRVSCDQFGLQKMKEYRYFLPLVKAIPDYLKELNAFKTNLESLKTHKGRAGVEEYYLEMDGTLVKAENEAKLKRFTVATALMQVLSKQWTTMKKRADDCESYTTKLAALKLVLDPLRSKAGAEDALKQADAILATAAKQAVSRDYAGALLNIAEAKKRAAEAKSAADATEAMGKLKDDKALDGIDANFAKAEKVFTDMRAHLAGIDTTGAFATEIAKTDTPAAAANTAATKSPPDFGAARTSLDSAIAILEGLLPKVIAFGPFQTHLADAKQLVDTDLPAANDDDCIKAHITEAKALVTKAETLAAAPGLDIIGAEEKLTEARVITDAATDAAARYVQVKADIATIKGTKAHVNQPANVAIAPFMRETVKRLNQYLTDIQTDINAKNMREAAKKSAAGAALDGPIRAEVTSGLLAVDRKNRWYDQELPNVEGKKVAGVEVCKEKVEEAKKLLELFTKHMSDPNFAAATESIKPPAIKLIAAKNQLKSAQEFETKRAAAKTELDKADSVRNAAIEADLTALEARYAKALELGPKHDNYHRACIEADEITAACPPLVTRATGFAPFDAARAPAKAKIDEAKSHDEANAIQTMINRLDAKFVAAEKAAAAEDYDTGKKMMEEIVTDAERAIESADDAANFQIITGTLDTLADTDVFPSAVIFGTQKVVDKLAARPEADAAKADLATANAELAKASAGGGGAKAALKAAIAACEAADEKMSQYRMLEQSVTRATARITALKAHAQSAYISPVLTPVETEVAKVLTDAKASGDHIAEATKLDGHIARLIEIEALADGYGKYLTTRTDAAVEPYVEVLEKHEHSYAIRPNIEAMHAKLDEAAKKAEEHKIEDALTLLEEVRALGVSARVLADMRKNDPPSTDDVKAILARPGGDAELDAIIDQLEPDAQRAVLRVAFEARFGCTLKNMRKGLNPGDPDFDQADGTLAGPEIKRFYQLMSDLPKSHTTENDNLLIFNSSNASGSAFGGKRITMNEGQDEFSGTYGFGRDFEVGGQDEECKPVDMEPVNRFSWNTLHEVGHAVDDKHGYMDKNQGKDDHGGWTIYDRDVGIPAKVFADKFGYDQGYIEVLMMSSSVPAAAEKPATETCSDEEWEQRRAKVTAHVALARKATAPWNSNSQAERIEIDGVVYQESYDSRWMSYKLKARKQGMTGYQFRAPGEWFSELYAAYHVGKMKPSHPAATWLATL</sequence>
<evidence type="ECO:0000256" key="1">
    <source>
        <dbReference type="SAM" id="Coils"/>
    </source>
</evidence>
<feature type="compositionally biased region" description="Low complexity" evidence="2">
    <location>
        <begin position="295"/>
        <end position="314"/>
    </location>
</feature>
<feature type="compositionally biased region" description="Basic and acidic residues" evidence="2">
    <location>
        <begin position="200"/>
        <end position="222"/>
    </location>
</feature>
<proteinExistence type="predicted"/>